<dbReference type="Proteomes" id="UP000321577">
    <property type="component" value="Unassembled WGS sequence"/>
</dbReference>
<dbReference type="PANTHER" id="PTHR43464">
    <property type="entry name" value="METHYLTRANSFERASE"/>
    <property type="match status" value="1"/>
</dbReference>
<evidence type="ECO:0000313" key="2">
    <source>
        <dbReference type="EMBL" id="GEP46426.1"/>
    </source>
</evidence>
<dbReference type="InterPro" id="IPR029063">
    <property type="entry name" value="SAM-dependent_MTases_sf"/>
</dbReference>
<dbReference type="AlphaFoldDB" id="A0A512MI56"/>
<name>A0A512MI56_9BACT</name>
<dbReference type="InterPro" id="IPR013216">
    <property type="entry name" value="Methyltransf_11"/>
</dbReference>
<sequence length="288" mass="33038">MSNETDNIESWTSTATNQVRDEIAAQPLEVNEKNRLWWETLPMTYEDWGKEERDPVNLEDFERVDRHYFGTNPYLQQVWPELCQGAKVLEVGCGAGSAACRFGSQGMIVQAVDITAKAVELTKRHAEVSGISSVQALQCDAEDLSPLTDGSFDYLYSWGVMHHSAHPERCFAQACRKLKPGGRGLIMVYHRNSARFWLKGLYWLILKGRFLKGETFESVQRHFTDGFYQKHYSRESLTKAMEDSGYVVEAVKVTHMSSRMIPFIPEGLRQWLKERIGWLIVAHVRRDA</sequence>
<dbReference type="PANTHER" id="PTHR43464:SF23">
    <property type="entry name" value="JUVENILE HORMONE ACID O-METHYLTRANSFERASE"/>
    <property type="match status" value="1"/>
</dbReference>
<dbReference type="Gene3D" id="3.40.50.150">
    <property type="entry name" value="Vaccinia Virus protein VP39"/>
    <property type="match status" value="1"/>
</dbReference>
<dbReference type="RefSeq" id="WP_146856284.1">
    <property type="nucleotide sequence ID" value="NZ_BKAG01000100.1"/>
</dbReference>
<comment type="caution">
    <text evidence="2">The sequence shown here is derived from an EMBL/GenBank/DDBJ whole genome shotgun (WGS) entry which is preliminary data.</text>
</comment>
<gene>
    <name evidence="2" type="ORF">BGE01nite_57170</name>
</gene>
<feature type="domain" description="Methyltransferase type 11" evidence="1">
    <location>
        <begin position="89"/>
        <end position="184"/>
    </location>
</feature>
<evidence type="ECO:0000313" key="3">
    <source>
        <dbReference type="Proteomes" id="UP000321577"/>
    </source>
</evidence>
<protein>
    <recommendedName>
        <fullName evidence="1">Methyltransferase type 11 domain-containing protein</fullName>
    </recommendedName>
</protein>
<reference evidence="2 3" key="1">
    <citation type="submission" date="2019-07" db="EMBL/GenBank/DDBJ databases">
        <title>Whole genome shotgun sequence of Brevifollis gellanilyticus NBRC 108608.</title>
        <authorList>
            <person name="Hosoyama A."/>
            <person name="Uohara A."/>
            <person name="Ohji S."/>
            <person name="Ichikawa N."/>
        </authorList>
    </citation>
    <scope>NUCLEOTIDE SEQUENCE [LARGE SCALE GENOMIC DNA]</scope>
    <source>
        <strain evidence="2 3">NBRC 108608</strain>
    </source>
</reference>
<organism evidence="2 3">
    <name type="scientific">Brevifollis gellanilyticus</name>
    <dbReference type="NCBI Taxonomy" id="748831"/>
    <lineage>
        <taxon>Bacteria</taxon>
        <taxon>Pseudomonadati</taxon>
        <taxon>Verrucomicrobiota</taxon>
        <taxon>Verrucomicrobiia</taxon>
        <taxon>Verrucomicrobiales</taxon>
        <taxon>Verrucomicrobiaceae</taxon>
    </lineage>
</organism>
<dbReference type="OrthoDB" id="5456009at2"/>
<dbReference type="GO" id="GO:0010420">
    <property type="term" value="F:polyprenyldihydroxybenzoate methyltransferase activity"/>
    <property type="evidence" value="ECO:0007669"/>
    <property type="project" value="TreeGrafter"/>
</dbReference>
<evidence type="ECO:0000259" key="1">
    <source>
        <dbReference type="Pfam" id="PF08241"/>
    </source>
</evidence>
<dbReference type="SUPFAM" id="SSF53335">
    <property type="entry name" value="S-adenosyl-L-methionine-dependent methyltransferases"/>
    <property type="match status" value="1"/>
</dbReference>
<dbReference type="Pfam" id="PF08241">
    <property type="entry name" value="Methyltransf_11"/>
    <property type="match status" value="1"/>
</dbReference>
<dbReference type="CDD" id="cd02440">
    <property type="entry name" value="AdoMet_MTases"/>
    <property type="match status" value="1"/>
</dbReference>
<accession>A0A512MI56</accession>
<proteinExistence type="predicted"/>
<keyword evidence="3" id="KW-1185">Reference proteome</keyword>
<dbReference type="EMBL" id="BKAG01000100">
    <property type="protein sequence ID" value="GEP46426.1"/>
    <property type="molecule type" value="Genomic_DNA"/>
</dbReference>